<evidence type="ECO:0000313" key="3">
    <source>
        <dbReference type="Proteomes" id="UP000197666"/>
    </source>
</evidence>
<accession>A0A505HXQ8</accession>
<protein>
    <recommendedName>
        <fullName evidence="4">F-box domain-containing protein</fullName>
    </recommendedName>
</protein>
<dbReference type="VEuPathDB" id="FungiDB:ATCC64974_89240"/>
<dbReference type="Proteomes" id="UP000197666">
    <property type="component" value="Unassembled WGS sequence"/>
</dbReference>
<dbReference type="AlphaFoldDB" id="A0A505HXQ8"/>
<name>A0A505HXQ8_ASPNG</name>
<dbReference type="VEuPathDB" id="FungiDB:M747DRAFT_340799"/>
<gene>
    <name evidence="2" type="ORF">CAN33_0029850</name>
</gene>
<dbReference type="VEuPathDB" id="FungiDB:ASPNIDRAFT2_1178279"/>
<organism evidence="2 3">
    <name type="scientific">Aspergillus niger</name>
    <dbReference type="NCBI Taxonomy" id="5061"/>
    <lineage>
        <taxon>Eukaryota</taxon>
        <taxon>Fungi</taxon>
        <taxon>Dikarya</taxon>
        <taxon>Ascomycota</taxon>
        <taxon>Pezizomycotina</taxon>
        <taxon>Eurotiomycetes</taxon>
        <taxon>Eurotiomycetidae</taxon>
        <taxon>Eurotiales</taxon>
        <taxon>Aspergillaceae</taxon>
        <taxon>Aspergillus</taxon>
        <taxon>Aspergillus subgen. Circumdati</taxon>
    </lineage>
</organism>
<dbReference type="SUPFAM" id="SSF81383">
    <property type="entry name" value="F-box domain"/>
    <property type="match status" value="1"/>
</dbReference>
<dbReference type="InterPro" id="IPR036047">
    <property type="entry name" value="F-box-like_dom_sf"/>
</dbReference>
<feature type="coiled-coil region" evidence="1">
    <location>
        <begin position="505"/>
        <end position="539"/>
    </location>
</feature>
<sequence length="553" mass="64171">MSRQPWHPPRGLQPNMPMKPEYYLVDTQCILCGDPLYDAKGVWRAQYRALYRDAGSIKLSGIGYRKNSNPLKVPINPDRRWDTMGDDFCTVSELPCWPRNLFFFHEICWQRLGEHIAEDNVDYNDLYDVLKRLPFPAEDGASSYFNYADGIEPYQAPLLIHLLQSKREQPRCAAELQNKLDRSYNATDYFRQLPVELIELLGGYLSTRDYLNSRFASRSMGILFHKQGFWKTRFDVNGERGFLNYLVKNHQNLDFDWRLLYHSTCRLRCSRFFDITIRLWEINRWIREALICKSRGTFASFMDFGGRALQYYHNTMWPETKYRQTIRIPPDLIKIGVSAFMELGESAVTIRGLELIRASGPNILLGERIPGSLMIVEEVDDHGGGRPDWADDHHTSYRFPGVEVILDAQELRGFMITNTVTGRLNHLQLIRQNGFSEPIGLCYLNGARYVFQMDNIVNLIVEFDIIHKAVFLAGSFAGAGPRKPGRIEKRKKAKKEDKDIVKMCKAERAKEIARLRAAIKKEEEELMRKREKIAALEALNLADETKEKMNMDE</sequence>
<proteinExistence type="predicted"/>
<evidence type="ECO:0008006" key="4">
    <source>
        <dbReference type="Google" id="ProtNLM"/>
    </source>
</evidence>
<dbReference type="EMBL" id="NKJJ02000002">
    <property type="protein sequence ID" value="TPR04461.1"/>
    <property type="molecule type" value="Genomic_DNA"/>
</dbReference>
<dbReference type="VEuPathDB" id="FungiDB:An11g02920"/>
<evidence type="ECO:0000313" key="2">
    <source>
        <dbReference type="EMBL" id="TPR04461.1"/>
    </source>
</evidence>
<evidence type="ECO:0000256" key="1">
    <source>
        <dbReference type="SAM" id="Coils"/>
    </source>
</evidence>
<comment type="caution">
    <text evidence="2">The sequence shown here is derived from an EMBL/GenBank/DDBJ whole genome shotgun (WGS) entry which is preliminary data.</text>
</comment>
<keyword evidence="1" id="KW-0175">Coiled coil</keyword>
<reference evidence="3" key="1">
    <citation type="submission" date="2018-10" db="EMBL/GenBank/DDBJ databases">
        <title>FDA dAtabase for Regulatory Grade micrObial Sequences (FDA-ARGOS): Supporting development and validation of Infectious Disease Dx tests.</title>
        <authorList>
            <person name="Kerrigan L."/>
            <person name="Tallon L."/>
            <person name="Sadzewicz L."/>
            <person name="Sengamalay N."/>
            <person name="Ott S."/>
            <person name="Godinez A."/>
            <person name="Nagaraj S."/>
            <person name="Vavikolanu K."/>
            <person name="Nadendla S."/>
            <person name="George J."/>
            <person name="Sichtig H."/>
        </authorList>
    </citation>
    <scope>NUCLEOTIDE SEQUENCE [LARGE SCALE GENOMIC DNA]</scope>
    <source>
        <strain evidence="3">FDAARGOS_311</strain>
    </source>
</reference>